<dbReference type="SUPFAM" id="SSF160104">
    <property type="entry name" value="Acetoacetate decarboxylase-like"/>
    <property type="match status" value="1"/>
</dbReference>
<evidence type="ECO:0000313" key="4">
    <source>
        <dbReference type="Proteomes" id="UP000237881"/>
    </source>
</evidence>
<sequence length="300" mass="33454">MCHEAIVASAGGLHHSRLARLRRARRPCGASGQCDRRARSTREHDGRVSSVEPVTRSAPPLGGVRILRQRWTEATFLHWRVDPAVVAPHLPPGTRPDEHDGSSWVGLIPFQLSRTAFLGGPRVPWLGTFPEVNVRLYSVDEHGRRGVVFVSLDAAHLVPVLTAQAMFGLPYRWARMSIERRHGAVIYDTIRHTDAAAHSRIVVRPGEPTGDDPLALFLTARWAYHERHLGSTWYGRNLHRPWPLRRAELLALDDGLLEAAGFPGLASRAPDSVLYSPGVETVFALPQRVAREETHGRGWR</sequence>
<feature type="compositionally biased region" description="Basic and acidic residues" evidence="1">
    <location>
        <begin position="34"/>
        <end position="47"/>
    </location>
</feature>
<dbReference type="AlphaFoldDB" id="A0ABD6WC57"/>
<feature type="region of interest" description="Disordered" evidence="1">
    <location>
        <begin position="29"/>
        <end position="55"/>
    </location>
</feature>
<proteinExistence type="predicted"/>
<reference evidence="4 5" key="1">
    <citation type="submission" date="2018-02" db="EMBL/GenBank/DDBJ databases">
        <title>Bacteriophage NCPPB3778 and a type I-E CRISPR drive the evolution of the US Biological Select Agent, Rathayibacter toxicus.</title>
        <authorList>
            <person name="Davis E.W.II."/>
            <person name="Tabima J.F."/>
            <person name="Weisberg A.J."/>
            <person name="Lopes L.D."/>
            <person name="Wiseman M.S."/>
            <person name="Wiseman M.S."/>
            <person name="Pupko T."/>
            <person name="Belcher M.S."/>
            <person name="Sechler A.J."/>
            <person name="Tancos M.A."/>
            <person name="Schroeder B.K."/>
            <person name="Murray T.D."/>
            <person name="Luster D.G."/>
            <person name="Schneider W.L."/>
            <person name="Rogers E."/>
            <person name="Andreote F.D."/>
            <person name="Grunwald N.J."/>
            <person name="Putnam M.L."/>
            <person name="Chang J.H."/>
        </authorList>
    </citation>
    <scope>NUCLEOTIDE SEQUENCE [LARGE SCALE GENOMIC DNA]</scope>
    <source>
        <strain evidence="3 5">AY1D6</strain>
        <strain evidence="2 4">AY1I9</strain>
    </source>
</reference>
<evidence type="ECO:0000313" key="5">
    <source>
        <dbReference type="Proteomes" id="UP000239698"/>
    </source>
</evidence>
<dbReference type="Gene3D" id="2.40.400.10">
    <property type="entry name" value="Acetoacetate decarboxylase-like"/>
    <property type="match status" value="1"/>
</dbReference>
<keyword evidence="5" id="KW-1185">Reference proteome</keyword>
<dbReference type="Proteomes" id="UP000239698">
    <property type="component" value="Unassembled WGS sequence"/>
</dbReference>
<accession>A0ABD6WC57</accession>
<dbReference type="InterPro" id="IPR023375">
    <property type="entry name" value="ADC_dom_sf"/>
</dbReference>
<dbReference type="Proteomes" id="UP000237881">
    <property type="component" value="Unassembled WGS sequence"/>
</dbReference>
<evidence type="ECO:0000256" key="1">
    <source>
        <dbReference type="SAM" id="MobiDB-lite"/>
    </source>
</evidence>
<dbReference type="KEGG" id="rry:C1O28_00975"/>
<organism evidence="2 4">
    <name type="scientific">Rathayibacter rathayi</name>
    <name type="common">Corynebacterium rathayi</name>
    <dbReference type="NCBI Taxonomy" id="33887"/>
    <lineage>
        <taxon>Bacteria</taxon>
        <taxon>Bacillati</taxon>
        <taxon>Actinomycetota</taxon>
        <taxon>Actinomycetes</taxon>
        <taxon>Micrococcales</taxon>
        <taxon>Microbacteriaceae</taxon>
        <taxon>Rathayibacter</taxon>
    </lineage>
</organism>
<protein>
    <submittedName>
        <fullName evidence="2">DUF2071 domain-containing protein</fullName>
    </submittedName>
</protein>
<evidence type="ECO:0000313" key="3">
    <source>
        <dbReference type="EMBL" id="PPH77434.1"/>
    </source>
</evidence>
<gene>
    <name evidence="2" type="ORF">C5C04_03375</name>
    <name evidence="3" type="ORF">C5C40_07115</name>
</gene>
<name>A0ABD6WC57_RATRA</name>
<comment type="caution">
    <text evidence="2">The sequence shown here is derived from an EMBL/GenBank/DDBJ whole genome shotgun (WGS) entry which is preliminary data.</text>
</comment>
<evidence type="ECO:0000313" key="2">
    <source>
        <dbReference type="EMBL" id="PPF15623.1"/>
    </source>
</evidence>
<dbReference type="EMBL" id="PSUL01000004">
    <property type="protein sequence ID" value="PPF15623.1"/>
    <property type="molecule type" value="Genomic_DNA"/>
</dbReference>
<dbReference type="EMBL" id="PSVT01000011">
    <property type="protein sequence ID" value="PPH77434.1"/>
    <property type="molecule type" value="Genomic_DNA"/>
</dbReference>
<dbReference type="Pfam" id="PF09844">
    <property type="entry name" value="DUF2071"/>
    <property type="match status" value="1"/>
</dbReference>
<dbReference type="InterPro" id="IPR018644">
    <property type="entry name" value="DUF2071"/>
</dbReference>
<dbReference type="PANTHER" id="PTHR39186:SF1">
    <property type="entry name" value="DUF2071 DOMAIN-CONTAINING PROTEIN"/>
    <property type="match status" value="1"/>
</dbReference>
<dbReference type="PANTHER" id="PTHR39186">
    <property type="entry name" value="DUF2071 FAMILY PROTEIN"/>
    <property type="match status" value="1"/>
</dbReference>